<dbReference type="GO" id="GO:0051539">
    <property type="term" value="F:4 iron, 4 sulfur cluster binding"/>
    <property type="evidence" value="ECO:0007669"/>
    <property type="project" value="TreeGrafter"/>
</dbReference>
<dbReference type="Gene3D" id="6.10.20.100">
    <property type="match status" value="1"/>
</dbReference>
<comment type="similarity">
    <text evidence="1">Belongs to the HypD family.</text>
</comment>
<evidence type="ECO:0000256" key="2">
    <source>
        <dbReference type="ARBA" id="ARBA00022723"/>
    </source>
</evidence>
<gene>
    <name evidence="4" type="primary">hypD</name>
    <name evidence="4" type="ORF">Epro_0308</name>
</gene>
<dbReference type="Gene3D" id="3.40.50.11740">
    <property type="entry name" value="HypD, alpha/beta domain 2"/>
    <property type="match status" value="2"/>
</dbReference>
<evidence type="ECO:0000313" key="4">
    <source>
        <dbReference type="EMBL" id="AKL97687.1"/>
    </source>
</evidence>
<accession>A0A0G3WII1</accession>
<dbReference type="OrthoDB" id="9770424at2"/>
<keyword evidence="3" id="KW-0408">Iron</keyword>
<dbReference type="PANTHER" id="PTHR30149:SF0">
    <property type="entry name" value="HYDROGENASE MATURATION FACTOR HYPD"/>
    <property type="match status" value="1"/>
</dbReference>
<dbReference type="STRING" id="1408281.Epro_0308"/>
<evidence type="ECO:0000256" key="1">
    <source>
        <dbReference type="ARBA" id="ARBA00007888"/>
    </source>
</evidence>
<dbReference type="KEGG" id="epo:Epro_0308"/>
<dbReference type="InterPro" id="IPR042243">
    <property type="entry name" value="HypD_1"/>
</dbReference>
<dbReference type="GO" id="GO:0051604">
    <property type="term" value="P:protein maturation"/>
    <property type="evidence" value="ECO:0007669"/>
    <property type="project" value="TreeGrafter"/>
</dbReference>
<dbReference type="GO" id="GO:0070025">
    <property type="term" value="F:carbon monoxide binding"/>
    <property type="evidence" value="ECO:0007669"/>
    <property type="project" value="TreeGrafter"/>
</dbReference>
<reference evidence="4 5" key="1">
    <citation type="submission" date="2014-09" db="EMBL/GenBank/DDBJ databases">
        <title>Complete genome sequence of Endomicrobium proavitum.</title>
        <authorList>
            <person name="Zheng H."/>
        </authorList>
    </citation>
    <scope>NUCLEOTIDE SEQUENCE [LARGE SCALE GENOMIC DNA]</scope>
    <source>
        <strain evidence="4 5">Rsa215</strain>
    </source>
</reference>
<dbReference type="Pfam" id="PF01924">
    <property type="entry name" value="HypD"/>
    <property type="match status" value="1"/>
</dbReference>
<dbReference type="GO" id="GO:0005506">
    <property type="term" value="F:iron ion binding"/>
    <property type="evidence" value="ECO:0007669"/>
    <property type="project" value="TreeGrafter"/>
</dbReference>
<dbReference type="PANTHER" id="PTHR30149">
    <property type="entry name" value="HYDROGENASE PROTEIN ASSEMBLY PROTEIN HYPD"/>
    <property type="match status" value="1"/>
</dbReference>
<keyword evidence="5" id="KW-1185">Reference proteome</keyword>
<dbReference type="NCBIfam" id="TIGR00075">
    <property type="entry name" value="hypD"/>
    <property type="match status" value="1"/>
</dbReference>
<dbReference type="InterPro" id="IPR042244">
    <property type="entry name" value="HypD_2_sf"/>
</dbReference>
<dbReference type="InterPro" id="IPR002780">
    <property type="entry name" value="Hyd_form_HypD"/>
</dbReference>
<dbReference type="Proteomes" id="UP000035337">
    <property type="component" value="Chromosome"/>
</dbReference>
<evidence type="ECO:0000256" key="3">
    <source>
        <dbReference type="ARBA" id="ARBA00023004"/>
    </source>
</evidence>
<dbReference type="EMBL" id="CP009498">
    <property type="protein sequence ID" value="AKL97687.1"/>
    <property type="molecule type" value="Genomic_DNA"/>
</dbReference>
<organism evidence="4 5">
    <name type="scientific">Endomicrobium proavitum</name>
    <dbReference type="NCBI Taxonomy" id="1408281"/>
    <lineage>
        <taxon>Bacteria</taxon>
        <taxon>Pseudomonadati</taxon>
        <taxon>Elusimicrobiota</taxon>
        <taxon>Endomicrobiia</taxon>
        <taxon>Endomicrobiales</taxon>
        <taxon>Endomicrobiaceae</taxon>
        <taxon>Endomicrobium</taxon>
    </lineage>
</organism>
<keyword evidence="2" id="KW-0479">Metal-binding</keyword>
<dbReference type="PIRSF" id="PIRSF005622">
    <property type="entry name" value="Hydrgn_mat_hypD"/>
    <property type="match status" value="1"/>
</dbReference>
<sequence>MSRKGGHFVKIMEVCGTHTMAIAKYGLRNYFKGVDFISGPGCPVCVTPSSRLEQCVELARKKNVITVTFGDLLRVPAVTSSLQNELTRGADVKVIYSVYEPLNIALSNPKKEVVFLGAGFETTAPLAAALIKSAKQKKIKNLSVFSMFKSVFPAVETLCKDKEIKVDGFLLPGNVAAITGSDNFNFISDKYAVACVVAGFLKDEITDAANALIALVKNKKTEVINKYSYAVSSKGNTAAKILLNEVFFLKNDIWRGFGVIENSGFGISDKYASFDADKKFSLKKIAEPKDKCLCGQIMKGLKSPADCKLFGKKCFPQNPVGPCMVSSEGVCAAHFKYR</sequence>
<proteinExistence type="inferred from homology"/>
<evidence type="ECO:0000313" key="5">
    <source>
        <dbReference type="Proteomes" id="UP000035337"/>
    </source>
</evidence>
<name>A0A0G3WII1_9BACT</name>
<protein>
    <submittedName>
        <fullName evidence="4">Protein required for maturation of hydrogenases</fullName>
    </submittedName>
</protein>
<dbReference type="PATRIC" id="fig|1408281.3.peg.320"/>
<dbReference type="AlphaFoldDB" id="A0A0G3WII1"/>